<evidence type="ECO:0000256" key="1">
    <source>
        <dbReference type="ARBA" id="ARBA00022630"/>
    </source>
</evidence>
<reference evidence="7 8" key="1">
    <citation type="journal article" date="2012" name="Eukaryot. Cell">
        <title>Draft genome sequence of Wickerhamomyces ciferrii NRRL Y-1031 F-60-10.</title>
        <authorList>
            <person name="Schneider J."/>
            <person name="Andrea H."/>
            <person name="Blom J."/>
            <person name="Jaenicke S."/>
            <person name="Ruckert C."/>
            <person name="Schorsch C."/>
            <person name="Szczepanowski R."/>
            <person name="Farwick M."/>
            <person name="Goesmann A."/>
            <person name="Puhler A."/>
            <person name="Schaffer S."/>
            <person name="Tauch A."/>
            <person name="Kohler T."/>
            <person name="Brinkrolf K."/>
        </authorList>
    </citation>
    <scope>NUCLEOTIDE SEQUENCE [LARGE SCALE GENOMIC DNA]</scope>
    <source>
        <strain evidence="8">ATCC 14091 / BCRC 22168 / CBS 111 / JCM 3599 / NBRC 0793 / NRRL Y-1031 F-60-10</strain>
    </source>
</reference>
<evidence type="ECO:0000259" key="6">
    <source>
        <dbReference type="Pfam" id="PF00296"/>
    </source>
</evidence>
<dbReference type="HOGENOM" id="CLU_022256_0_0_1"/>
<keyword evidence="2" id="KW-0288">FMN</keyword>
<protein>
    <submittedName>
        <fullName evidence="7">Monooxygenase</fullName>
        <ecNumber evidence="7">1.14.-.-</ecNumber>
    </submittedName>
</protein>
<dbReference type="GO" id="GO:0016705">
    <property type="term" value="F:oxidoreductase activity, acting on paired donors, with incorporation or reduction of molecular oxygen"/>
    <property type="evidence" value="ECO:0007669"/>
    <property type="project" value="InterPro"/>
</dbReference>
<evidence type="ECO:0000256" key="4">
    <source>
        <dbReference type="ARBA" id="ARBA00023033"/>
    </source>
</evidence>
<dbReference type="PANTHER" id="PTHR30011">
    <property type="entry name" value="ALKANESULFONATE MONOOXYGENASE-RELATED"/>
    <property type="match status" value="1"/>
</dbReference>
<evidence type="ECO:0000256" key="3">
    <source>
        <dbReference type="ARBA" id="ARBA00023002"/>
    </source>
</evidence>
<dbReference type="PIRSF" id="PIRSF000337">
    <property type="entry name" value="NTA_MOA"/>
    <property type="match status" value="1"/>
</dbReference>
<dbReference type="Gene3D" id="3.20.20.30">
    <property type="entry name" value="Luciferase-like domain"/>
    <property type="match status" value="1"/>
</dbReference>
<dbReference type="PANTHER" id="PTHR30011:SF16">
    <property type="entry name" value="C2H2 FINGER DOMAIN TRANSCRIPTION FACTOR (EUROFUNG)-RELATED"/>
    <property type="match status" value="1"/>
</dbReference>
<dbReference type="GO" id="GO:0004497">
    <property type="term" value="F:monooxygenase activity"/>
    <property type="evidence" value="ECO:0007669"/>
    <property type="project" value="UniProtKB-KW"/>
</dbReference>
<evidence type="ECO:0000313" key="7">
    <source>
        <dbReference type="EMBL" id="CCH44143.1"/>
    </source>
</evidence>
<evidence type="ECO:0000256" key="5">
    <source>
        <dbReference type="ARBA" id="ARBA00033748"/>
    </source>
</evidence>
<dbReference type="SUPFAM" id="SSF51679">
    <property type="entry name" value="Bacterial luciferase-like"/>
    <property type="match status" value="1"/>
</dbReference>
<evidence type="ECO:0000256" key="2">
    <source>
        <dbReference type="ARBA" id="ARBA00022643"/>
    </source>
</evidence>
<keyword evidence="3 7" id="KW-0560">Oxidoreductase</keyword>
<dbReference type="eggNOG" id="ENOG502QSR6">
    <property type="taxonomic scope" value="Eukaryota"/>
</dbReference>
<keyword evidence="4 7" id="KW-0503">Monooxygenase</keyword>
<dbReference type="InterPro" id="IPR051260">
    <property type="entry name" value="Diverse_substr_monoxygenases"/>
</dbReference>
<dbReference type="InParanoid" id="K0KS15"/>
<dbReference type="InterPro" id="IPR016215">
    <property type="entry name" value="NTA_MOA"/>
</dbReference>
<proteinExistence type="inferred from homology"/>
<sequence>MTVTNSKPKKHLILSAATTATAKHWQIKEDNSRELSRDINWLIEFAQLAEKGKFNNIFFVDHLSWFDVYKGGFETAALNGVNATRIDPTIAISALAAHTKSIGFISTISTVSEHPYHFARRLASLDHLTGGRAGWNIVGSYIPSIGKNLLNGEPFPEHDERYVKTEEFLDVVYKLLLSSWRDDAVVYDKENGIFANPDALREINHEGKYFKVKGPAITEPSRQRFPIIAQAGNSPKGVNFAAENAELVYIGIGSLHKIPEIKRIAKERFNRDPNSIKFITQLAPFLGKTTEEAQEKYRIFKEHEVLESSLVYYGGVSGHDVGSYDWDEPIDIPSKTNGVQSTVDLVKGRLEHQTKRDIAEKWTSHNKHVGTAEQVADQIEELVEKYDIDGFNFGVSVVNDSLKDLVELLVPELQRRGLAQTEYPSPEGTLRENFYGIPGQSFLPGDHPAYNLRWRSGISKEQFEKELELYERVRDQRRKVAEESIKAASQ</sequence>
<organism evidence="7 8">
    <name type="scientific">Wickerhamomyces ciferrii (strain ATCC 14091 / BCRC 22168 / CBS 111 / JCM 3599 / NBRC 0793 / NRRL Y-1031 F-60-10)</name>
    <name type="common">Yeast</name>
    <name type="synonym">Pichia ciferrii</name>
    <dbReference type="NCBI Taxonomy" id="1206466"/>
    <lineage>
        <taxon>Eukaryota</taxon>
        <taxon>Fungi</taxon>
        <taxon>Dikarya</taxon>
        <taxon>Ascomycota</taxon>
        <taxon>Saccharomycotina</taxon>
        <taxon>Saccharomycetes</taxon>
        <taxon>Phaffomycetales</taxon>
        <taxon>Wickerhamomycetaceae</taxon>
        <taxon>Wickerhamomyces</taxon>
    </lineage>
</organism>
<gene>
    <name evidence="7" type="ORF">BN7_3701</name>
</gene>
<dbReference type="InterPro" id="IPR036661">
    <property type="entry name" value="Luciferase-like_sf"/>
</dbReference>
<name>K0KS15_WICCF</name>
<dbReference type="Proteomes" id="UP000009328">
    <property type="component" value="Unassembled WGS sequence"/>
</dbReference>
<dbReference type="EC" id="1.14.-.-" evidence="7"/>
<comment type="similarity">
    <text evidence="5">Belongs to the NtaA/SnaA/DszA monooxygenase family.</text>
</comment>
<dbReference type="InterPro" id="IPR011251">
    <property type="entry name" value="Luciferase-like_dom"/>
</dbReference>
<dbReference type="NCBIfam" id="TIGR03860">
    <property type="entry name" value="FMN_nitrolo"/>
    <property type="match status" value="1"/>
</dbReference>
<evidence type="ECO:0000313" key="8">
    <source>
        <dbReference type="Proteomes" id="UP000009328"/>
    </source>
</evidence>
<keyword evidence="1" id="KW-0285">Flavoprotein</keyword>
<dbReference type="STRING" id="1206466.K0KS15"/>
<feature type="domain" description="Luciferase-like" evidence="6">
    <location>
        <begin position="37"/>
        <end position="384"/>
    </location>
</feature>
<accession>K0KS15</accession>
<dbReference type="EMBL" id="CAIF01000109">
    <property type="protein sequence ID" value="CCH44143.1"/>
    <property type="molecule type" value="Genomic_DNA"/>
</dbReference>
<dbReference type="Pfam" id="PF00296">
    <property type="entry name" value="Bac_luciferase"/>
    <property type="match status" value="1"/>
</dbReference>
<comment type="caution">
    <text evidence="7">The sequence shown here is derived from an EMBL/GenBank/DDBJ whole genome shotgun (WGS) entry which is preliminary data.</text>
</comment>
<dbReference type="AlphaFoldDB" id="K0KS15"/>
<keyword evidence="8" id="KW-1185">Reference proteome</keyword>